<sequence length="472" mass="48140">MDIVRTEGELKAQKAAEAKGDAKVKRPQDGDSAKEWEAYKKALTESPTYKAEMQKYGTGSDFQRAAQAAQAATAAIQALAGGDIQKAIASGASPYLAQLVKDVTIPKDESKITASDIAANAMAHAVVGAVVAQLSGQDAAAGAIGASSGELIARAIMADQYPGKTANDLTEEEKQSVSALSTLASGLVSGLAGNSTASAASGAQSGRNAVENNALSDIVENKVSGISQEEKYQSAQKQLVAMVEEFKTQNCAGLSAEACSTKISEHRNELLKGAAGFGVDFVPVVGDIKGFAEAQSAIDYLAAMVGLIPIAGDAAGKAIKAAEVALKKGDVAEASKLINKASDEISGYLPSPGNISLPSSGVGSNAAFSVTNAQLGKKLGKHVEDFGGSASNAADRQRVLDIINDIGSNPDKVVAGKFAGQGVGNGASRGDVFFRIKGHDVVVTKPDGSFVTVLKDGVNNTSVKNALKGDPK</sequence>
<comment type="caution">
    <text evidence="7">The sequence shown here is derived from an EMBL/GenBank/DDBJ whole genome shotgun (WGS) entry which is preliminary data.</text>
</comment>
<evidence type="ECO:0000256" key="4">
    <source>
        <dbReference type="ARBA" id="ARBA00023026"/>
    </source>
</evidence>
<dbReference type="InterPro" id="IPR037178">
    <property type="entry name" value="ColicinD_C_sf"/>
</dbReference>
<evidence type="ECO:0000256" key="1">
    <source>
        <dbReference type="ARBA" id="ARBA00004219"/>
    </source>
</evidence>
<dbReference type="InterPro" id="IPR006914">
    <property type="entry name" value="VENN_dom"/>
</dbReference>
<evidence type="ECO:0000256" key="3">
    <source>
        <dbReference type="ARBA" id="ARBA00022913"/>
    </source>
</evidence>
<name>A0ABU8JWK8_9GAMM</name>
<dbReference type="Pfam" id="PF04829">
    <property type="entry name" value="PT-VENN"/>
    <property type="match status" value="1"/>
</dbReference>
<dbReference type="RefSeq" id="WP_336880453.1">
    <property type="nucleotide sequence ID" value="NZ_JBBBON010000006.1"/>
</dbReference>
<proteinExistence type="predicted"/>
<dbReference type="Proteomes" id="UP001313132">
    <property type="component" value="Unassembled WGS sequence"/>
</dbReference>
<organism evidence="7 8">
    <name type="scientific">Pectobacterium versatile</name>
    <dbReference type="NCBI Taxonomy" id="2488639"/>
    <lineage>
        <taxon>Bacteria</taxon>
        <taxon>Pseudomonadati</taxon>
        <taxon>Pseudomonadota</taxon>
        <taxon>Gammaproteobacteria</taxon>
        <taxon>Enterobacterales</taxon>
        <taxon>Pectobacteriaceae</taxon>
        <taxon>Pectobacterium</taxon>
    </lineage>
</organism>
<dbReference type="Gene3D" id="3.10.450.200">
    <property type="match status" value="1"/>
</dbReference>
<evidence type="ECO:0000313" key="8">
    <source>
        <dbReference type="Proteomes" id="UP001313132"/>
    </source>
</evidence>
<evidence type="ECO:0000256" key="2">
    <source>
        <dbReference type="ARBA" id="ARBA00022656"/>
    </source>
</evidence>
<dbReference type="EMBL" id="JBBBON010000006">
    <property type="protein sequence ID" value="MEI7102543.1"/>
    <property type="molecule type" value="Genomic_DNA"/>
</dbReference>
<feature type="region of interest" description="Disordered" evidence="5">
    <location>
        <begin position="1"/>
        <end position="33"/>
    </location>
</feature>
<feature type="domain" description="VENN motif-containing" evidence="6">
    <location>
        <begin position="167"/>
        <end position="217"/>
    </location>
</feature>
<evidence type="ECO:0000256" key="5">
    <source>
        <dbReference type="SAM" id="MobiDB-lite"/>
    </source>
</evidence>
<evidence type="ECO:0000313" key="7">
    <source>
        <dbReference type="EMBL" id="MEI7102543.1"/>
    </source>
</evidence>
<keyword evidence="4" id="KW-0843">Virulence</keyword>
<gene>
    <name evidence="7" type="ORF">WCT63_08780</name>
</gene>
<comment type="subcellular location">
    <subcellularLocation>
        <location evidence="1">Target cell</location>
        <location evidence="1">Target cell cytoplasm</location>
    </subcellularLocation>
</comment>
<keyword evidence="2" id="KW-0800">Toxin</keyword>
<keyword evidence="3" id="KW-1266">Target cell cytoplasm</keyword>
<accession>A0ABU8JWK8</accession>
<protein>
    <submittedName>
        <fullName evidence="7">VENN motif pre-toxin domain-containing protein</fullName>
    </submittedName>
</protein>
<evidence type="ECO:0000259" key="6">
    <source>
        <dbReference type="Pfam" id="PF04829"/>
    </source>
</evidence>
<reference evidence="7 8" key="1">
    <citation type="submission" date="2024-03" db="EMBL/GenBank/DDBJ databases">
        <title>Analysis of soft rot Pectobacteriaceae population diversity in US potato growing regions between 2016 and 2022.</title>
        <authorList>
            <person name="Ma X."/>
            <person name="Zhang X."/>
            <person name="Stodghill P."/>
            <person name="Rioux R."/>
            <person name="Babler B."/>
            <person name="Shrestha S."/>
            <person name="Babler B."/>
            <person name="Rivedal H."/>
            <person name="Frost K."/>
            <person name="Hao J."/>
            <person name="Secor G."/>
            <person name="Swingle B."/>
        </authorList>
    </citation>
    <scope>NUCLEOTIDE SEQUENCE [LARGE SCALE GENOMIC DNA]</scope>
    <source>
        <strain evidence="7 8">UMSS2</strain>
    </source>
</reference>
<keyword evidence="8" id="KW-1185">Reference proteome</keyword>